<evidence type="ECO:0000256" key="8">
    <source>
        <dbReference type="ARBA" id="ARBA00049244"/>
    </source>
</evidence>
<evidence type="ECO:0000313" key="12">
    <source>
        <dbReference type="EMBL" id="AGS44253.1"/>
    </source>
</evidence>
<evidence type="ECO:0000313" key="11">
    <source>
        <dbReference type="EMBL" id="ACY66206.1"/>
    </source>
</evidence>
<keyword evidence="5" id="KW-0235">DNA replication</keyword>
<evidence type="ECO:0000256" key="6">
    <source>
        <dbReference type="ARBA" id="ARBA00022932"/>
    </source>
</evidence>
<evidence type="ECO:0000256" key="4">
    <source>
        <dbReference type="ARBA" id="ARBA00022695"/>
    </source>
</evidence>
<dbReference type="GO" id="GO:0006260">
    <property type="term" value="P:DNA replication"/>
    <property type="evidence" value="ECO:0007669"/>
    <property type="project" value="UniProtKB-KW"/>
</dbReference>
<reference evidence="11" key="1">
    <citation type="journal article" date="2010" name="Microbiology (Mosc.)">
        <title>The mitochondrial genome of the pathogenic yeast Candida subhashii: GC-rich linear DNA with a protein covalently attached to their 5' termini.</title>
        <authorList>
            <person name="Fricova D."/>
            <person name="Valach M."/>
            <person name="Farkas Z."/>
            <person name="Pfeiffer I."/>
            <person name="Kucsera J."/>
            <person name="Tomaska L."/>
            <person name="Nosek J."/>
        </authorList>
    </citation>
    <scope>NUCLEOTIDE SEQUENCE</scope>
    <source>
        <strain evidence="11">FR 392</strain>
    </source>
</reference>
<feature type="domain" description="DNA-directed DNA polymerase family B mitochondria/virus" evidence="10">
    <location>
        <begin position="586"/>
        <end position="793"/>
    </location>
</feature>
<dbReference type="GO" id="GO:0003677">
    <property type="term" value="F:DNA binding"/>
    <property type="evidence" value="ECO:0007669"/>
    <property type="project" value="UniProtKB-KW"/>
</dbReference>
<dbReference type="InterPro" id="IPR004868">
    <property type="entry name" value="DNA-dir_DNA_pol_B_mt/vir"/>
</dbReference>
<dbReference type="EMBL" id="KX781248">
    <property type="protein sequence ID" value="APC61695.1"/>
    <property type="molecule type" value="Genomic_DNA"/>
</dbReference>
<proteinExistence type="inferred from homology"/>
<dbReference type="EMBL" id="KC993184">
    <property type="protein sequence ID" value="AGS44253.1"/>
    <property type="molecule type" value="Genomic_DNA"/>
</dbReference>
<organism evidence="11">
    <name type="scientific">[Candida] subhashii</name>
    <dbReference type="NCBI Taxonomy" id="561895"/>
    <lineage>
        <taxon>Eukaryota</taxon>
        <taxon>Fungi</taxon>
        <taxon>Dikarya</taxon>
        <taxon>Ascomycota</taxon>
        <taxon>Saccharomycotina</taxon>
        <taxon>Pichiomycetes</taxon>
        <taxon>Debaryomycetaceae</taxon>
        <taxon>Spathaspora</taxon>
    </lineage>
</organism>
<sequence>MYNTPSVDHFALTILLWPEHTDNPRYPNMSDNEIYKESVAPPTDFEDVANRHDEEYQGVLPYSFDWLTEGGETYTNVSDYESRVPKSCFSLHAKALETYRDRKDDYRIRVIRVDTREAHVFIDLPTKKNPQGQALVFVYFPMGYRWVPYTQFKQPAVECDEYRRQSLVGPNYLEIRNGKLAYTSRSWRLKPLVSKSHGSSPRLKKTEWSKPGRVGALFIDTMLLGKPRYAPRHSHTAITGVCIVLSQDTHMGKKESTRPPVESIPMVGPRPNLESTGPIYTDRRRKPTGRPLLLNGLFDTLRNEYPWTWVSSVYTVYKNLGCLHAAADKLYPELDRIQALENFTREEKRGKEEHAKRTIESEVRDISASILYDILDQLRHAGVTEQVTLFCPNLTEVAPYLLIALNRLQTDNFEQIFEDIRELIGQVSVQKLEDEYLAVELWTKERRITIKSFSYLTQTEYYTYLSDCPEVYTNPWSCPVPKPSDSELESPGERDLRFRCFPHPLSDLKLKSYTSPSPQDDAILKYHTFLTRESSSLYMVMQHLNHHTVEETGLILWNYYSAAGLGFADLHKHSHLGYLGKIAEDSPDLYEWVAEGLYGGLNILLRSYSGPEAPIYVYDRRSAYPSIASSCIMPGRRVTELHLEKGQTLPLTDESVKKLALGLYTAKVTCTPNKPHPIVGVLPVRTNHGTYYPSPSCESESKEQSFSGVWTSMELALAHRCGYKIEILGGILFSPLSPEMKNHPFRDYYTTLYEARKKESNSLRASLLKLRMNGILGRLSLKLFQPKWHWITNLFGKEARVLGSQNEEFKKELSEVKSALKEYSKWDSGRVYIPSTSLIRPLGDKGGFVLVPEDEDTQSRTNVAIPAFINAYARVQLLELIIRLEEHGIKVYYADTDSVITSAPLPDEWNLVSDKMGAFKLELEADRDAGFMGLKNYVIRVDDTHAKIVHSGVSGRHREPEDRLTQMETDMVSRQIVQAKDLERVKKMYNKRTFISTKTDEPNSYPPTLKEMKEADVKLIKPHEKKRLARIADSQEHNLTTY</sequence>
<name>D8WJ12_9ASCO</name>
<dbReference type="InterPro" id="IPR017964">
    <property type="entry name" value="DNA-dir_DNA_pol_B_CS"/>
</dbReference>
<evidence type="ECO:0000256" key="2">
    <source>
        <dbReference type="ARBA" id="ARBA00012417"/>
    </source>
</evidence>
<keyword evidence="11" id="KW-0496">Mitochondrion</keyword>
<evidence type="ECO:0000256" key="1">
    <source>
        <dbReference type="ARBA" id="ARBA00005755"/>
    </source>
</evidence>
<evidence type="ECO:0000256" key="9">
    <source>
        <dbReference type="SAM" id="MobiDB-lite"/>
    </source>
</evidence>
<keyword evidence="7" id="KW-0238">DNA-binding</keyword>
<gene>
    <name evidence="11" type="primary">dpoBb</name>
    <name evidence="12" type="synonym">orf1042</name>
    <name evidence="12" type="ORF">H731CANSUB-C_024</name>
</gene>
<evidence type="ECO:0000313" key="13">
    <source>
        <dbReference type="EMBL" id="APC61695.1"/>
    </source>
</evidence>
<geneLocation type="mitochondrion" evidence="11"/>
<dbReference type="PANTHER" id="PTHR33568:SF3">
    <property type="entry name" value="DNA-DIRECTED DNA POLYMERASE"/>
    <property type="match status" value="1"/>
</dbReference>
<dbReference type="InterPro" id="IPR023211">
    <property type="entry name" value="DNA_pol_palm_dom_sf"/>
</dbReference>
<evidence type="ECO:0000256" key="7">
    <source>
        <dbReference type="ARBA" id="ARBA00023125"/>
    </source>
</evidence>
<protein>
    <recommendedName>
        <fullName evidence="2">DNA-directed DNA polymerase</fullName>
        <ecNumber evidence="2">2.7.7.7</ecNumber>
    </recommendedName>
</protein>
<dbReference type="Pfam" id="PF03175">
    <property type="entry name" value="DNA_pol_B_2"/>
    <property type="match status" value="1"/>
</dbReference>
<dbReference type="GO" id="GO:0003887">
    <property type="term" value="F:DNA-directed DNA polymerase activity"/>
    <property type="evidence" value="ECO:0007669"/>
    <property type="project" value="UniProtKB-KW"/>
</dbReference>
<reference evidence="13" key="3">
    <citation type="journal article" date="2017" name="BMC Microbiol.">
        <title>Competition assays and physiological experiments of soil and phyllosphere yeasts identify Candida subhashii as a novel antagonist of filamentous fungi.</title>
        <authorList>
            <person name="Hilber-Bodmer M."/>
            <person name="Schmid M."/>
            <person name="Ahrens C.H."/>
            <person name="Freimoser F.M."/>
        </authorList>
    </citation>
    <scope>NUCLEOTIDE SEQUENCE</scope>
    <source>
        <strain evidence="13">FGA 2.2</strain>
    </source>
</reference>
<dbReference type="GeneID" id="9480766"/>
<comment type="similarity">
    <text evidence="1">Belongs to the DNA polymerase type-B family.</text>
</comment>
<comment type="catalytic activity">
    <reaction evidence="8">
        <text>DNA(n) + a 2'-deoxyribonucleoside 5'-triphosphate = DNA(n+1) + diphosphate</text>
        <dbReference type="Rhea" id="RHEA:22508"/>
        <dbReference type="Rhea" id="RHEA-COMP:17339"/>
        <dbReference type="Rhea" id="RHEA-COMP:17340"/>
        <dbReference type="ChEBI" id="CHEBI:33019"/>
        <dbReference type="ChEBI" id="CHEBI:61560"/>
        <dbReference type="ChEBI" id="CHEBI:173112"/>
        <dbReference type="EC" id="2.7.7.7"/>
    </reaction>
</comment>
<accession>D8WJ12</accession>
<feature type="region of interest" description="Disordered" evidence="9">
    <location>
        <begin position="252"/>
        <end position="285"/>
    </location>
</feature>
<dbReference type="Gene3D" id="3.90.1600.10">
    <property type="entry name" value="Palm domain of DNA polymerase"/>
    <property type="match status" value="1"/>
</dbReference>
<keyword evidence="6" id="KW-0239">DNA-directed DNA polymerase</keyword>
<evidence type="ECO:0000256" key="5">
    <source>
        <dbReference type="ARBA" id="ARBA00022705"/>
    </source>
</evidence>
<dbReference type="RefSeq" id="YP_003795194.1">
    <property type="nucleotide sequence ID" value="NC_014337.1"/>
</dbReference>
<evidence type="ECO:0000256" key="3">
    <source>
        <dbReference type="ARBA" id="ARBA00022679"/>
    </source>
</evidence>
<dbReference type="PANTHER" id="PTHR33568">
    <property type="entry name" value="DNA POLYMERASE"/>
    <property type="match status" value="1"/>
</dbReference>
<evidence type="ECO:0000259" key="10">
    <source>
        <dbReference type="Pfam" id="PF03175"/>
    </source>
</evidence>
<dbReference type="SUPFAM" id="SSF56672">
    <property type="entry name" value="DNA/RNA polymerases"/>
    <property type="match status" value="1"/>
</dbReference>
<dbReference type="PROSITE" id="PS00116">
    <property type="entry name" value="DNA_POLYMERASE_B"/>
    <property type="match status" value="1"/>
</dbReference>
<dbReference type="GO" id="GO:0000166">
    <property type="term" value="F:nucleotide binding"/>
    <property type="evidence" value="ECO:0007669"/>
    <property type="project" value="InterPro"/>
</dbReference>
<dbReference type="AlphaFoldDB" id="D8WJ12"/>
<keyword evidence="4" id="KW-0548">Nucleotidyltransferase</keyword>
<dbReference type="EC" id="2.7.7.7" evidence="2"/>
<reference evidence="12" key="2">
    <citation type="submission" date="2013-04" db="EMBL/GenBank/DDBJ databases">
        <authorList>
            <person name="Hegedusova E."/>
            <person name="Brejova B."/>
            <person name="Nosek J."/>
        </authorList>
    </citation>
    <scope>NUCLEOTIDE SEQUENCE</scope>
    <source>
        <strain evidence="12">FR-392-06-SUB1</strain>
    </source>
</reference>
<dbReference type="InterPro" id="IPR043502">
    <property type="entry name" value="DNA/RNA_pol_sf"/>
</dbReference>
<dbReference type="EMBL" id="GU126492">
    <property type="protein sequence ID" value="ACY66206.1"/>
    <property type="molecule type" value="Genomic_DNA"/>
</dbReference>
<keyword evidence="3" id="KW-0808">Transferase</keyword>